<comment type="caution">
    <text evidence="3">The sequence shown here is derived from an EMBL/GenBank/DDBJ whole genome shotgun (WGS) entry which is preliminary data.</text>
</comment>
<feature type="domain" description="Heterokaryon incompatibility" evidence="2">
    <location>
        <begin position="196"/>
        <end position="352"/>
    </location>
</feature>
<dbReference type="PANTHER" id="PTHR33112">
    <property type="entry name" value="DOMAIN PROTEIN, PUTATIVE-RELATED"/>
    <property type="match status" value="1"/>
</dbReference>
<evidence type="ECO:0000313" key="3">
    <source>
        <dbReference type="EMBL" id="KAL2076233.1"/>
    </source>
</evidence>
<dbReference type="InterPro" id="IPR010730">
    <property type="entry name" value="HET"/>
</dbReference>
<dbReference type="EMBL" id="JAZHXI010000001">
    <property type="protein sequence ID" value="KAL2076233.1"/>
    <property type="molecule type" value="Genomic_DNA"/>
</dbReference>
<name>A0ABR4D241_9HELO</name>
<dbReference type="Pfam" id="PF06985">
    <property type="entry name" value="HET"/>
    <property type="match status" value="1"/>
</dbReference>
<dbReference type="PANTHER" id="PTHR33112:SF8">
    <property type="entry name" value="HETEROKARYON INCOMPATIBILITY DOMAIN-CONTAINING PROTEIN"/>
    <property type="match status" value="1"/>
</dbReference>
<sequence>MLCATCSAIDFSALIEFVSDQTNWQREKKQHGSFEDLQDAADNGCDLCKLIIKAMHHAPRLRLGASNEEALASNREQIYFKGSTQDSARTDTTQYIQFSQQSNSEESFYLLSTLDLFAASDSHLAKRNLVHGRPIPKFADSEACIDLIRNWTHECLTDHADLCPVSISPLPTRVIDVGSATVSPRVVVTKGAIGRWVALSHCWGTKVRFILESKNLEARQQAVPLEEMPSSFSDAIKVTRRLGYRYLWIDSLCILQDSREDWLSESSHMLDYYRHSSLTIALNDTAGDEHGFLQVLRTPETHSIMVPVEVTVPDDGANNSVKKQSELLGFRSPYNLHKRAHVLDTRGWTLQEDLLSPRTVHFHSRFLTWECQTHEKHETRIFKRRPSSRKPEPTPKRGFLQSSSNLILGRSWYKITQDYMQRILTIPQDKFPALAGLARRIGENTGYTYKAGIWLENFHSCHLWVVHHRTGKRSGVYIAPSWSWASCSETTRIFYPAARWVHLDSVGSPVGPKAELIDCQVTLAGTDVYGEVMAGAFTLKSTFLQLSNLPLLHWGIMLQYRHSYGRLKYSGDKWWTYELECFFDETAPGSVKPIGFRSNDDMFREVFLLQIVNWPISWWDGVGTNVSILTSFFLLLSPVADGKFRRAQVYILRLLWSLELLGREFSYDPSTTGLKTIAGPTDSALDTGRATFQSSYSGRLQYLVIWCKLAKAVMSAQ</sequence>
<protein>
    <recommendedName>
        <fullName evidence="2">Heterokaryon incompatibility domain-containing protein</fullName>
    </recommendedName>
</protein>
<gene>
    <name evidence="3" type="ORF">VTL71DRAFT_1176</name>
</gene>
<organism evidence="3 4">
    <name type="scientific">Oculimacula yallundae</name>
    <dbReference type="NCBI Taxonomy" id="86028"/>
    <lineage>
        <taxon>Eukaryota</taxon>
        <taxon>Fungi</taxon>
        <taxon>Dikarya</taxon>
        <taxon>Ascomycota</taxon>
        <taxon>Pezizomycotina</taxon>
        <taxon>Leotiomycetes</taxon>
        <taxon>Helotiales</taxon>
        <taxon>Ploettnerulaceae</taxon>
        <taxon>Oculimacula</taxon>
    </lineage>
</organism>
<evidence type="ECO:0000313" key="4">
    <source>
        <dbReference type="Proteomes" id="UP001595075"/>
    </source>
</evidence>
<evidence type="ECO:0000259" key="2">
    <source>
        <dbReference type="Pfam" id="PF06985"/>
    </source>
</evidence>
<keyword evidence="4" id="KW-1185">Reference proteome</keyword>
<proteinExistence type="predicted"/>
<evidence type="ECO:0000256" key="1">
    <source>
        <dbReference type="SAM" id="MobiDB-lite"/>
    </source>
</evidence>
<accession>A0ABR4D241</accession>
<reference evidence="3 4" key="1">
    <citation type="journal article" date="2024" name="Commun. Biol.">
        <title>Comparative genomic analysis of thermophilic fungi reveals convergent evolutionary adaptations and gene losses.</title>
        <authorList>
            <person name="Steindorff A.S."/>
            <person name="Aguilar-Pontes M.V."/>
            <person name="Robinson A.J."/>
            <person name="Andreopoulos B."/>
            <person name="LaButti K."/>
            <person name="Kuo A."/>
            <person name="Mondo S."/>
            <person name="Riley R."/>
            <person name="Otillar R."/>
            <person name="Haridas S."/>
            <person name="Lipzen A."/>
            <person name="Grimwood J."/>
            <person name="Schmutz J."/>
            <person name="Clum A."/>
            <person name="Reid I.D."/>
            <person name="Moisan M.C."/>
            <person name="Butler G."/>
            <person name="Nguyen T.T.M."/>
            <person name="Dewar K."/>
            <person name="Conant G."/>
            <person name="Drula E."/>
            <person name="Henrissat B."/>
            <person name="Hansel C."/>
            <person name="Singer S."/>
            <person name="Hutchinson M.I."/>
            <person name="de Vries R.P."/>
            <person name="Natvig D.O."/>
            <person name="Powell A.J."/>
            <person name="Tsang A."/>
            <person name="Grigoriev I.V."/>
        </authorList>
    </citation>
    <scope>NUCLEOTIDE SEQUENCE [LARGE SCALE GENOMIC DNA]</scope>
    <source>
        <strain evidence="3 4">CBS 494.80</strain>
    </source>
</reference>
<dbReference type="Proteomes" id="UP001595075">
    <property type="component" value="Unassembled WGS sequence"/>
</dbReference>
<feature type="region of interest" description="Disordered" evidence="1">
    <location>
        <begin position="380"/>
        <end position="399"/>
    </location>
</feature>